<keyword evidence="5" id="KW-0255">Endonuclease</keyword>
<name>A0A3G8WL52_9FLAO</name>
<proteinExistence type="inferred from homology"/>
<evidence type="ECO:0000256" key="1">
    <source>
        <dbReference type="ARBA" id="ARBA00010923"/>
    </source>
</evidence>
<dbReference type="EMBL" id="CP034171">
    <property type="protein sequence ID" value="AZI20147.1"/>
    <property type="molecule type" value="Genomic_DNA"/>
</dbReference>
<dbReference type="AlphaFoldDB" id="A0A3G8WL52"/>
<evidence type="ECO:0000256" key="2">
    <source>
        <dbReference type="ARBA" id="ARBA00022747"/>
    </source>
</evidence>
<dbReference type="Proteomes" id="UP000282297">
    <property type="component" value="Chromosome"/>
</dbReference>
<keyword evidence="3" id="KW-0238">DNA-binding</keyword>
<reference evidence="6" key="1">
    <citation type="submission" date="2018-11" db="EMBL/GenBank/DDBJ databases">
        <title>Proposal to divide the Flavobacteriaceae and reorganize its genera based on Amino Acid Identity values calculated from whole genome sequences.</title>
        <authorList>
            <person name="Nicholson A.C."/>
            <person name="Gulvik C.A."/>
            <person name="Whitney A.M."/>
            <person name="Humrighouse B.W."/>
            <person name="Bell M."/>
            <person name="Holmes B."/>
            <person name="Steigerwalt A.B."/>
            <person name="Villarma A."/>
            <person name="Sheth M."/>
            <person name="Batra D."/>
            <person name="Pryor J."/>
            <person name="Bernardet J.-F."/>
            <person name="Hugo C."/>
            <person name="Kampfer P."/>
            <person name="Newman J.D."/>
            <person name="McQuiston J.R."/>
        </authorList>
    </citation>
    <scope>NUCLEOTIDE SEQUENCE [LARGE SCALE GENOMIC DNA]</scope>
    <source>
        <strain evidence="6">H4753</strain>
    </source>
</reference>
<evidence type="ECO:0000259" key="4">
    <source>
        <dbReference type="Pfam" id="PF01420"/>
    </source>
</evidence>
<keyword evidence="5" id="KW-0540">Nuclease</keyword>
<dbReference type="SUPFAM" id="SSF116734">
    <property type="entry name" value="DNA methylase specificity domain"/>
    <property type="match status" value="2"/>
</dbReference>
<dbReference type="InterPro" id="IPR000055">
    <property type="entry name" value="Restrct_endonuc_typeI_TRD"/>
</dbReference>
<dbReference type="Pfam" id="PF01420">
    <property type="entry name" value="Methylase_S"/>
    <property type="match status" value="1"/>
</dbReference>
<comment type="similarity">
    <text evidence="1">Belongs to the type-I restriction system S methylase family.</text>
</comment>
<protein>
    <submittedName>
        <fullName evidence="5">Restriction endonuclease subunit S</fullName>
    </submittedName>
</protein>
<dbReference type="REBASE" id="284249">
    <property type="entry name" value="S.Cta4753ORF4915P"/>
</dbReference>
<dbReference type="InterPro" id="IPR044946">
    <property type="entry name" value="Restrct_endonuc_typeI_TRD_sf"/>
</dbReference>
<evidence type="ECO:0000313" key="5">
    <source>
        <dbReference type="EMBL" id="AZI20147.1"/>
    </source>
</evidence>
<evidence type="ECO:0000256" key="3">
    <source>
        <dbReference type="ARBA" id="ARBA00023125"/>
    </source>
</evidence>
<dbReference type="GO" id="GO:0009307">
    <property type="term" value="P:DNA restriction-modification system"/>
    <property type="evidence" value="ECO:0007669"/>
    <property type="project" value="UniProtKB-KW"/>
</dbReference>
<dbReference type="PANTHER" id="PTHR30408">
    <property type="entry name" value="TYPE-1 RESTRICTION ENZYME ECOKI SPECIFICITY PROTEIN"/>
    <property type="match status" value="1"/>
</dbReference>
<dbReference type="GO" id="GO:0003677">
    <property type="term" value="F:DNA binding"/>
    <property type="evidence" value="ECO:0007669"/>
    <property type="project" value="UniProtKB-KW"/>
</dbReference>
<evidence type="ECO:0000313" key="6">
    <source>
        <dbReference type="Proteomes" id="UP000282297"/>
    </source>
</evidence>
<gene>
    <name evidence="5" type="ORF">EIH08_04925</name>
</gene>
<dbReference type="GO" id="GO:0004519">
    <property type="term" value="F:endonuclease activity"/>
    <property type="evidence" value="ECO:0007669"/>
    <property type="project" value="UniProtKB-KW"/>
</dbReference>
<sequence>MRQNYKRLGDYIRLVDVRNKNLDVQTLLGVSIQKKLMPSIANTVGTDMSNYKIIQRNQFAYGTVTSRNGDKISIALLKEFEKAIVSQIYLVFEIKDTAELLPDYLMMWFRRPEFDRYARFKSHGSARETFDWNEMIETELSIPGIEKQKELVAEYQTIENRIRLNNELCQKLEETAQTVYRHWFEDFEFPVIARGEAQQNDEAISTNQILQVAEPTAEYQERSQLVAERSRSYKSSGGEMVYSEELGKEIPKGWKVGKLGDVITIGSGKSLSNFSKFKINHHLNPVVGAGGINGYTDEFNFDEDIIVIGRVGTHGKVQRFHQKCWATDNTLVIIPKYYEYTYQFLRFVNYIELNRGGVQALITQTDIKNLEILLPHQNLIVLFENRFGEIFKNLKY</sequence>
<organism evidence="5 6">
    <name type="scientific">Chryseobacterium taklimakanense</name>
    <dbReference type="NCBI Taxonomy" id="536441"/>
    <lineage>
        <taxon>Bacteria</taxon>
        <taxon>Pseudomonadati</taxon>
        <taxon>Bacteroidota</taxon>
        <taxon>Flavobacteriia</taxon>
        <taxon>Flavobacteriales</taxon>
        <taxon>Weeksellaceae</taxon>
        <taxon>Chryseobacterium group</taxon>
        <taxon>Chryseobacterium</taxon>
    </lineage>
</organism>
<keyword evidence="2" id="KW-0680">Restriction system</keyword>
<feature type="domain" description="Type I restriction modification DNA specificity" evidence="4">
    <location>
        <begin position="251"/>
        <end position="376"/>
    </location>
</feature>
<accession>A0A3G8WL52</accession>
<keyword evidence="5" id="KW-0378">Hydrolase</keyword>
<dbReference type="RefSeq" id="WP_124784366.1">
    <property type="nucleotide sequence ID" value="NZ_CP034171.1"/>
</dbReference>
<dbReference type="PANTHER" id="PTHR30408:SF12">
    <property type="entry name" value="TYPE I RESTRICTION ENZYME MJAVIII SPECIFICITY SUBUNIT"/>
    <property type="match status" value="1"/>
</dbReference>
<dbReference type="Gene3D" id="3.90.220.20">
    <property type="entry name" value="DNA methylase specificity domains"/>
    <property type="match status" value="2"/>
</dbReference>
<dbReference type="InterPro" id="IPR052021">
    <property type="entry name" value="Type-I_RS_S_subunit"/>
</dbReference>